<gene>
    <name evidence="3" type="ORF">DFP94_11253</name>
</gene>
<dbReference type="PRINTS" id="PR00081">
    <property type="entry name" value="GDHRDH"/>
</dbReference>
<evidence type="ECO:0000256" key="2">
    <source>
        <dbReference type="ARBA" id="ARBA00023002"/>
    </source>
</evidence>
<dbReference type="Pfam" id="PF00106">
    <property type="entry name" value="adh_short"/>
    <property type="match status" value="1"/>
</dbReference>
<dbReference type="GO" id="GO:0016491">
    <property type="term" value="F:oxidoreductase activity"/>
    <property type="evidence" value="ECO:0007669"/>
    <property type="project" value="UniProtKB-KW"/>
</dbReference>
<reference evidence="3 4" key="1">
    <citation type="submission" date="2018-07" db="EMBL/GenBank/DDBJ databases">
        <title>Genomic Encyclopedia of Type Strains, Phase III (KMG-III): the genomes of soil and plant-associated and newly described type strains.</title>
        <authorList>
            <person name="Whitman W."/>
        </authorList>
    </citation>
    <scope>NUCLEOTIDE SEQUENCE [LARGE SCALE GENOMIC DNA]</scope>
    <source>
        <strain evidence="3 4">CECT 8333</strain>
    </source>
</reference>
<dbReference type="PANTHER" id="PTHR24320:SF148">
    <property type="entry name" value="NAD(P)-BINDING ROSSMANN-FOLD SUPERFAMILY PROTEIN"/>
    <property type="match status" value="1"/>
</dbReference>
<dbReference type="PANTHER" id="PTHR24320">
    <property type="entry name" value="RETINOL DEHYDROGENASE"/>
    <property type="match status" value="1"/>
</dbReference>
<dbReference type="EMBL" id="QPJW01000012">
    <property type="protein sequence ID" value="RCX16433.1"/>
    <property type="molecule type" value="Genomic_DNA"/>
</dbReference>
<evidence type="ECO:0000313" key="4">
    <source>
        <dbReference type="Proteomes" id="UP000253090"/>
    </source>
</evidence>
<accession>A0A369B4M5</accession>
<dbReference type="OrthoDB" id="9809821at2"/>
<sequence length="315" mass="35831">MKEKLEKYVVITGANSGIGKAAALKFAAEGYRVIMACRNMEAGNVARHELIANSGNSDVDLMKVDLSSFESIRNFCSAYKANYPRLDILIHNAAYLSHGEKEYKLSADGIELSFAVNTFGPFLMTRLLEEHFAESQDPRILHACTTNIKHFFDPKRIIDFDNLRGEYRDTRPYSVYKMYGDSKMALLLLNFKLAEEYRSRGIKVNALQINRVKISPETLQKMSPLWRTLAKAQNLINPMPAGMAETYFHICTSDEMKDVTGRLINHMRECIQPASNEKGFSQIKNLFGSQSYPSYAADIRNREKIWGLSVELTER</sequence>
<proteinExistence type="inferred from homology"/>
<comment type="similarity">
    <text evidence="1">Belongs to the short-chain dehydrogenases/reductases (SDR) family.</text>
</comment>
<keyword evidence="2" id="KW-0560">Oxidoreductase</keyword>
<dbReference type="Gene3D" id="3.40.50.720">
    <property type="entry name" value="NAD(P)-binding Rossmann-like Domain"/>
    <property type="match status" value="1"/>
</dbReference>
<dbReference type="InterPro" id="IPR002347">
    <property type="entry name" value="SDR_fam"/>
</dbReference>
<dbReference type="RefSeq" id="WP_114498388.1">
    <property type="nucleotide sequence ID" value="NZ_QPJW01000012.1"/>
</dbReference>
<dbReference type="SUPFAM" id="SSF51735">
    <property type="entry name" value="NAD(P)-binding Rossmann-fold domains"/>
    <property type="match status" value="1"/>
</dbReference>
<dbReference type="Proteomes" id="UP000253090">
    <property type="component" value="Unassembled WGS sequence"/>
</dbReference>
<protein>
    <submittedName>
        <fullName evidence="3">NAD(P)-dependent dehydrogenase (Short-subunit alcohol dehydrogenase family)</fullName>
    </submittedName>
</protein>
<dbReference type="AlphaFoldDB" id="A0A369B4M5"/>
<keyword evidence="4" id="KW-1185">Reference proteome</keyword>
<evidence type="ECO:0000313" key="3">
    <source>
        <dbReference type="EMBL" id="RCX16433.1"/>
    </source>
</evidence>
<dbReference type="InterPro" id="IPR036291">
    <property type="entry name" value="NAD(P)-bd_dom_sf"/>
</dbReference>
<organism evidence="3 4">
    <name type="scientific">Fontibacillus phaseoli</name>
    <dbReference type="NCBI Taxonomy" id="1416533"/>
    <lineage>
        <taxon>Bacteria</taxon>
        <taxon>Bacillati</taxon>
        <taxon>Bacillota</taxon>
        <taxon>Bacilli</taxon>
        <taxon>Bacillales</taxon>
        <taxon>Paenibacillaceae</taxon>
        <taxon>Fontibacillus</taxon>
    </lineage>
</organism>
<name>A0A369B4M5_9BACL</name>
<evidence type="ECO:0000256" key="1">
    <source>
        <dbReference type="ARBA" id="ARBA00006484"/>
    </source>
</evidence>
<comment type="caution">
    <text evidence="3">The sequence shown here is derived from an EMBL/GenBank/DDBJ whole genome shotgun (WGS) entry which is preliminary data.</text>
</comment>